<organism evidence="2 3">
    <name type="scientific">Megaselia scalaris</name>
    <name type="common">Humpbacked fly</name>
    <name type="synonym">Phora scalaris</name>
    <dbReference type="NCBI Taxonomy" id="36166"/>
    <lineage>
        <taxon>Eukaryota</taxon>
        <taxon>Metazoa</taxon>
        <taxon>Ecdysozoa</taxon>
        <taxon>Arthropoda</taxon>
        <taxon>Hexapoda</taxon>
        <taxon>Insecta</taxon>
        <taxon>Pterygota</taxon>
        <taxon>Neoptera</taxon>
        <taxon>Endopterygota</taxon>
        <taxon>Diptera</taxon>
        <taxon>Brachycera</taxon>
        <taxon>Muscomorpha</taxon>
        <taxon>Platypezoidea</taxon>
        <taxon>Phoridae</taxon>
        <taxon>Megaseliini</taxon>
        <taxon>Megaselia</taxon>
    </lineage>
</organism>
<dbReference type="AlphaFoldDB" id="T1GT56"/>
<evidence type="ECO:0008006" key="4">
    <source>
        <dbReference type="Google" id="ProtNLM"/>
    </source>
</evidence>
<protein>
    <recommendedName>
        <fullName evidence="4">Farnesoic acid O-methyl transferase domain-containing protein</fullName>
    </recommendedName>
</protein>
<keyword evidence="1" id="KW-0732">Signal</keyword>
<evidence type="ECO:0000313" key="2">
    <source>
        <dbReference type="EnsemblMetazoa" id="MESCA006877-PA"/>
    </source>
</evidence>
<reference evidence="3" key="1">
    <citation type="submission" date="2013-02" db="EMBL/GenBank/DDBJ databases">
        <authorList>
            <person name="Hughes D."/>
        </authorList>
    </citation>
    <scope>NUCLEOTIDE SEQUENCE</scope>
    <source>
        <strain>Durham</strain>
        <strain evidence="3">NC isolate 2 -- Noor lab</strain>
    </source>
</reference>
<dbReference type="Proteomes" id="UP000015102">
    <property type="component" value="Unassembled WGS sequence"/>
</dbReference>
<proteinExistence type="predicted"/>
<sequence length="173" mass="20225">MFSIIVLIVFLNLASSSHLDDCQVGLSFRNESMNKFKTFEFKYNEPKETEVLRTKVYFKYPKPVFSVYNSPHQIVFGRYNHSTNFAIFKSHDDFLKVRNPCVFKEHIHNFSGTKYVEAIFILEKKGRFTVIVDDDMVLMCETGYIFDFANITSIYISYSGSTPNVFFYDCPLC</sequence>
<reference evidence="2" key="2">
    <citation type="submission" date="2015-06" db="UniProtKB">
        <authorList>
            <consortium name="EnsemblMetazoa"/>
        </authorList>
    </citation>
    <scope>IDENTIFICATION</scope>
</reference>
<evidence type="ECO:0000313" key="3">
    <source>
        <dbReference type="Proteomes" id="UP000015102"/>
    </source>
</evidence>
<dbReference type="EnsemblMetazoa" id="MESCA006877-RA">
    <property type="protein sequence ID" value="MESCA006877-PA"/>
    <property type="gene ID" value="MESCA006877"/>
</dbReference>
<name>T1GT56_MEGSC</name>
<dbReference type="EMBL" id="CAQQ02043133">
    <property type="status" value="NOT_ANNOTATED_CDS"/>
    <property type="molecule type" value="Genomic_DNA"/>
</dbReference>
<feature type="signal peptide" evidence="1">
    <location>
        <begin position="1"/>
        <end position="16"/>
    </location>
</feature>
<feature type="chain" id="PRO_5004588517" description="Farnesoic acid O-methyl transferase domain-containing protein" evidence="1">
    <location>
        <begin position="17"/>
        <end position="173"/>
    </location>
</feature>
<evidence type="ECO:0000256" key="1">
    <source>
        <dbReference type="SAM" id="SignalP"/>
    </source>
</evidence>
<dbReference type="HOGENOM" id="CLU_126756_0_0_1"/>
<keyword evidence="3" id="KW-1185">Reference proteome</keyword>
<accession>T1GT56</accession>